<evidence type="ECO:0000256" key="2">
    <source>
        <dbReference type="ARBA" id="ARBA00012587"/>
    </source>
</evidence>
<dbReference type="RefSeq" id="WP_304376649.1">
    <property type="nucleotide sequence ID" value="NZ_JAUOZU010000008.1"/>
</dbReference>
<dbReference type="InterPro" id="IPR036908">
    <property type="entry name" value="RlpA-like_sf"/>
</dbReference>
<accession>A0ABT8YMI0</accession>
<dbReference type="Pfam" id="PF03562">
    <property type="entry name" value="MltA"/>
    <property type="match status" value="1"/>
</dbReference>
<dbReference type="InterPro" id="IPR005300">
    <property type="entry name" value="MltA_B"/>
</dbReference>
<feature type="domain" description="Lytic transglycosylase MltA" evidence="6">
    <location>
        <begin position="101"/>
        <end position="258"/>
    </location>
</feature>
<name>A0ABT8YMI0_9HYPH</name>
<dbReference type="InterPro" id="IPR010611">
    <property type="entry name" value="3D_dom"/>
</dbReference>
<sequence length="367" mass="40526">MDFRLTPVDFAQLPGWAEDDPSVLSGPMARCLKQIRDVKPYKTGRFGLQASELADLFSAAATADFSTAIAARTFFERHCRPFRVQPVGAEHGFVTAFYEPEVEVDSTPSAEFAYPFYARPADLIDIDDSNRPEGFDPTYAFGRSTPNGIEPYPDRKAIEQGFLVGRGLEIAWARSRVDLFFAQVQGAARLTYPDGSMKRITYAAKTGHPFTGIGRRLVEMGEIPLESISMQAIRDWLAHHPERADEIIWQNQSYIFFREAEVDDPALGPIAAAKVALEPMRSIAVDRLIHTFGSLFYIDSPSLKQLSNGNSFRRLMIALDTGSAIIGPARADIFTGSGALAGDLASAVRNAADFYILIPRSAAERYI</sequence>
<dbReference type="PIRSF" id="PIRSF019422">
    <property type="entry name" value="MltA"/>
    <property type="match status" value="1"/>
</dbReference>
<dbReference type="EC" id="4.2.2.n1" evidence="2"/>
<dbReference type="CDD" id="cd14668">
    <property type="entry name" value="mlta_B"/>
    <property type="match status" value="1"/>
</dbReference>
<dbReference type="EMBL" id="JAUOZU010000008">
    <property type="protein sequence ID" value="MDO6964716.1"/>
    <property type="molecule type" value="Genomic_DNA"/>
</dbReference>
<reference evidence="7" key="1">
    <citation type="journal article" date="2015" name="Int. J. Syst. Evol. Microbiol.">
        <title>Rhizobium alvei sp. nov., isolated from a freshwater river.</title>
        <authorList>
            <person name="Sheu S.Y."/>
            <person name="Huang H.W."/>
            <person name="Young C.C."/>
            <person name="Chen W.M."/>
        </authorList>
    </citation>
    <scope>NUCLEOTIDE SEQUENCE</scope>
    <source>
        <strain evidence="7">TNR-22</strain>
    </source>
</reference>
<gene>
    <name evidence="7" type="ORF">Q4481_12180</name>
</gene>
<evidence type="ECO:0000256" key="4">
    <source>
        <dbReference type="ARBA" id="ARBA00023316"/>
    </source>
</evidence>
<evidence type="ECO:0000259" key="6">
    <source>
        <dbReference type="SMART" id="SM00925"/>
    </source>
</evidence>
<dbReference type="CDD" id="cd14485">
    <property type="entry name" value="mltA_like_LT_A"/>
    <property type="match status" value="1"/>
</dbReference>
<keyword evidence="4" id="KW-0961">Cell wall biogenesis/degradation</keyword>
<dbReference type="SUPFAM" id="SSF50685">
    <property type="entry name" value="Barwin-like endoglucanases"/>
    <property type="match status" value="1"/>
</dbReference>
<keyword evidence="3" id="KW-0456">Lyase</keyword>
<dbReference type="PANTHER" id="PTHR30124">
    <property type="entry name" value="MEMBRANE-BOUND LYTIC MUREIN TRANSGLYCOSYLASE A"/>
    <property type="match status" value="1"/>
</dbReference>
<dbReference type="Pfam" id="PF06725">
    <property type="entry name" value="3D"/>
    <property type="match status" value="1"/>
</dbReference>
<evidence type="ECO:0000313" key="7">
    <source>
        <dbReference type="EMBL" id="MDO6964716.1"/>
    </source>
</evidence>
<keyword evidence="8" id="KW-1185">Reference proteome</keyword>
<comment type="catalytic activity">
    <reaction evidence="1">
        <text>Exolytic cleavage of the (1-&gt;4)-beta-glycosidic linkage between N-acetylmuramic acid (MurNAc) and N-acetylglucosamine (GlcNAc) residues in peptidoglycan, from either the reducing or the non-reducing ends of the peptidoglycan chains, with concomitant formation of a 1,6-anhydrobond in the MurNAc residue.</text>
        <dbReference type="EC" id="4.2.2.n1"/>
    </reaction>
</comment>
<dbReference type="Gene3D" id="2.40.40.10">
    <property type="entry name" value="RlpA-like domain"/>
    <property type="match status" value="1"/>
</dbReference>
<dbReference type="Proteomes" id="UP001174932">
    <property type="component" value="Unassembled WGS sequence"/>
</dbReference>
<evidence type="ECO:0000313" key="8">
    <source>
        <dbReference type="Proteomes" id="UP001174932"/>
    </source>
</evidence>
<dbReference type="SMART" id="SM00925">
    <property type="entry name" value="MltA"/>
    <property type="match status" value="1"/>
</dbReference>
<proteinExistence type="predicted"/>
<evidence type="ECO:0000256" key="5">
    <source>
        <dbReference type="ARBA" id="ARBA00030918"/>
    </source>
</evidence>
<comment type="caution">
    <text evidence="7">The sequence shown here is derived from an EMBL/GenBank/DDBJ whole genome shotgun (WGS) entry which is preliminary data.</text>
</comment>
<protein>
    <recommendedName>
        <fullName evidence="2">peptidoglycan lytic exotransglycosylase</fullName>
        <ecNumber evidence="2">4.2.2.n1</ecNumber>
    </recommendedName>
    <alternativeName>
        <fullName evidence="5">Murein hydrolase A</fullName>
    </alternativeName>
</protein>
<evidence type="ECO:0000256" key="3">
    <source>
        <dbReference type="ARBA" id="ARBA00023239"/>
    </source>
</evidence>
<dbReference type="PANTHER" id="PTHR30124:SF0">
    <property type="entry name" value="MEMBRANE-BOUND LYTIC MUREIN TRANSGLYCOSYLASE A"/>
    <property type="match status" value="1"/>
</dbReference>
<evidence type="ECO:0000256" key="1">
    <source>
        <dbReference type="ARBA" id="ARBA00001420"/>
    </source>
</evidence>
<organism evidence="7 8">
    <name type="scientific">Rhizobium alvei</name>
    <dbReference type="NCBI Taxonomy" id="1132659"/>
    <lineage>
        <taxon>Bacteria</taxon>
        <taxon>Pseudomonadati</taxon>
        <taxon>Pseudomonadota</taxon>
        <taxon>Alphaproteobacteria</taxon>
        <taxon>Hyphomicrobiales</taxon>
        <taxon>Rhizobiaceae</taxon>
        <taxon>Rhizobium/Agrobacterium group</taxon>
        <taxon>Rhizobium</taxon>
    </lineage>
</organism>
<dbReference type="Gene3D" id="2.40.240.50">
    <property type="entry name" value="Barwin-like endoglucanases"/>
    <property type="match status" value="1"/>
</dbReference>
<dbReference type="InterPro" id="IPR026044">
    <property type="entry name" value="MltA"/>
</dbReference>
<reference evidence="7" key="2">
    <citation type="submission" date="2023-07" db="EMBL/GenBank/DDBJ databases">
        <authorList>
            <person name="Shen H."/>
        </authorList>
    </citation>
    <scope>NUCLEOTIDE SEQUENCE</scope>
    <source>
        <strain evidence="7">TNR-22</strain>
    </source>
</reference>